<dbReference type="InterPro" id="IPR025346">
    <property type="entry name" value="DUF4250"/>
</dbReference>
<organism evidence="1 2">
    <name type="scientific">Psychromonas ingrahamii (strain DSM 17664 / CCUG 51855 / 37)</name>
    <dbReference type="NCBI Taxonomy" id="357804"/>
    <lineage>
        <taxon>Bacteria</taxon>
        <taxon>Pseudomonadati</taxon>
        <taxon>Pseudomonadota</taxon>
        <taxon>Gammaproteobacteria</taxon>
        <taxon>Alteromonadales</taxon>
        <taxon>Psychromonadaceae</taxon>
        <taxon>Psychromonas</taxon>
    </lineage>
</organism>
<evidence type="ECO:0000313" key="1">
    <source>
        <dbReference type="EMBL" id="ABM03230.1"/>
    </source>
</evidence>
<dbReference type="Pfam" id="PF14056">
    <property type="entry name" value="DUF4250"/>
    <property type="match status" value="1"/>
</dbReference>
<gene>
    <name evidence="1" type="ordered locus">Ping_1413</name>
</gene>
<dbReference type="Proteomes" id="UP000000639">
    <property type="component" value="Chromosome"/>
</dbReference>
<evidence type="ECO:0000313" key="2">
    <source>
        <dbReference type="Proteomes" id="UP000000639"/>
    </source>
</evidence>
<dbReference type="STRING" id="357804.Ping_1413"/>
<dbReference type="KEGG" id="pin:Ping_1413"/>
<proteinExistence type="predicted"/>
<accession>A1SUR5</accession>
<name>A1SUR5_PSYIN</name>
<sequence>MMEIKNLLSMDSEIVFGIINERLRLECDSLDELSHRYNLDTQALIEKLKSVGYHYNSTTNQFKAD</sequence>
<dbReference type="RefSeq" id="WP_011769790.1">
    <property type="nucleotide sequence ID" value="NC_008709.1"/>
</dbReference>
<dbReference type="HOGENOM" id="CLU_182788_2_0_6"/>
<dbReference type="EMBL" id="CP000510">
    <property type="protein sequence ID" value="ABM03230.1"/>
    <property type="molecule type" value="Genomic_DNA"/>
</dbReference>
<keyword evidence="2" id="KW-1185">Reference proteome</keyword>
<evidence type="ECO:0008006" key="3">
    <source>
        <dbReference type="Google" id="ProtNLM"/>
    </source>
</evidence>
<dbReference type="AlphaFoldDB" id="A1SUR5"/>
<protein>
    <recommendedName>
        <fullName evidence="3">DUF4250 domain-containing protein</fullName>
    </recommendedName>
</protein>
<reference evidence="1 2" key="1">
    <citation type="submission" date="2007-01" db="EMBL/GenBank/DDBJ databases">
        <title>Complete sequence of Psychromonas ingrahamii 37.</title>
        <authorList>
            <consortium name="US DOE Joint Genome Institute"/>
            <person name="Copeland A."/>
            <person name="Lucas S."/>
            <person name="Lapidus A."/>
            <person name="Barry K."/>
            <person name="Detter J.C."/>
            <person name="Glavina del Rio T."/>
            <person name="Hammon N."/>
            <person name="Israni S."/>
            <person name="Dalin E."/>
            <person name="Tice H."/>
            <person name="Pitluck S."/>
            <person name="Thompson L.S."/>
            <person name="Brettin T."/>
            <person name="Bruce D."/>
            <person name="Han C."/>
            <person name="Tapia R."/>
            <person name="Schmutz J."/>
            <person name="Larimer F."/>
            <person name="Land M."/>
            <person name="Hauser L."/>
            <person name="Kyrpides N."/>
            <person name="Ivanova N."/>
            <person name="Staley J."/>
            <person name="Richardson P."/>
        </authorList>
    </citation>
    <scope>NUCLEOTIDE SEQUENCE [LARGE SCALE GENOMIC DNA]</scope>
    <source>
        <strain evidence="1 2">37</strain>
    </source>
</reference>